<dbReference type="OrthoDB" id="10644512at2759"/>
<sequence>MLFDLRKAFDTVDHVALLRSLRSLGFSDSALTFVHSYITRRRQAVIGTDGRSSDFVTVTSGVPQGSSPGPVLFLAVINSLPRCLTYCRGNYVLFADDTQLYIQCRPDEIECAIAQMNADADSLSRYVGSLGLSLNATKTKAIIFGRVAYTRRSRGASAVVGTLYTRNYQEREQQVASKEESVRVAEKQLERESKLKEKEKRVVAFMCTYKGCVRSRWREEEEDMGVRKARVQVVAVDATERKAYMALVIQELAGKECRTHKCTYTHTYIAQARAHRRGARLSHVDFILYACPRALAVREREKGSARVYRSSSYRARMIRLGRKLSRARIVNMIGFSLRAFLALAVLMILSVSIGSAGVAKHWIMDDRCIGTGGSGSHTRVGRGLGNNGSSWGSSQSTNSYFVFNQNSNTCDTRYGEFPKHPNFFRTKNDCDRLCRDEPHDIRLRTSSKKLTVKETPCEHNPLVMLSSASASYKIHKDLPVPRKQLIAPRSYCYSCFPREKRQRKKVHTVRHINRYIGSDTPTLSRSLHIMHFTTRRYERLCASTAQVCIQPIASFFHPIYSLVQPLLNRIIQYKLSQVATRLANMLISVLIFCTFETREKFVSFSTLDVADDLVCKLLLHNCVRTVDDRGGSNAKELSRLQGHLANIQVARSVIIEKRNSCRYTCMFVAYDACAAADDPFAARTCSTDQRMHGELSTRSEREMIALNSHRNRHVLGGSGGQLPLVLCGALRCAHIPRFESFDFLYDARDKRPYVQASSYVGLQLQLITASVRYTNSWCSNKVHSEANKSATTQGGSSSDGHLTKELISSSSSSSNDVHRSWRAGHTYMYFLNLHLLSIIRFTQMSVRMALGALELVRFTYVT</sequence>
<proteinExistence type="predicted"/>
<reference evidence="4 5" key="1">
    <citation type="submission" date="2020-02" db="EMBL/GenBank/DDBJ databases">
        <authorList>
            <person name="Ferguson B K."/>
        </authorList>
    </citation>
    <scope>NUCLEOTIDE SEQUENCE [LARGE SCALE GENOMIC DNA]</scope>
</reference>
<evidence type="ECO:0000313" key="4">
    <source>
        <dbReference type="EMBL" id="CAB0029668.1"/>
    </source>
</evidence>
<dbReference type="EMBL" id="CADCXV010000336">
    <property type="protein sequence ID" value="CAB0029668.1"/>
    <property type="molecule type" value="Genomic_DNA"/>
</dbReference>
<dbReference type="Proteomes" id="UP000479190">
    <property type="component" value="Unassembled WGS sequence"/>
</dbReference>
<gene>
    <name evidence="4" type="ORF">TBRA_LOCUS1697</name>
</gene>
<dbReference type="PANTHER" id="PTHR33332">
    <property type="entry name" value="REVERSE TRANSCRIPTASE DOMAIN-CONTAINING PROTEIN"/>
    <property type="match status" value="1"/>
</dbReference>
<evidence type="ECO:0000256" key="1">
    <source>
        <dbReference type="SAM" id="Coils"/>
    </source>
</evidence>
<dbReference type="GO" id="GO:0004867">
    <property type="term" value="F:serine-type endopeptidase inhibitor activity"/>
    <property type="evidence" value="ECO:0007669"/>
    <property type="project" value="InterPro"/>
</dbReference>
<dbReference type="AlphaFoldDB" id="A0A6H5I193"/>
<feature type="coiled-coil region" evidence="1">
    <location>
        <begin position="168"/>
        <end position="202"/>
    </location>
</feature>
<dbReference type="InterPro" id="IPR036880">
    <property type="entry name" value="Kunitz_BPTI_sf"/>
</dbReference>
<evidence type="ECO:0000259" key="3">
    <source>
        <dbReference type="PROSITE" id="PS50878"/>
    </source>
</evidence>
<dbReference type="Pfam" id="PF00078">
    <property type="entry name" value="RVT_1"/>
    <property type="match status" value="1"/>
</dbReference>
<keyword evidence="1" id="KW-0175">Coiled coil</keyword>
<evidence type="ECO:0000256" key="2">
    <source>
        <dbReference type="SAM" id="MobiDB-lite"/>
    </source>
</evidence>
<feature type="region of interest" description="Disordered" evidence="2">
    <location>
        <begin position="788"/>
        <end position="816"/>
    </location>
</feature>
<protein>
    <recommendedName>
        <fullName evidence="3">Reverse transcriptase domain-containing protein</fullName>
    </recommendedName>
</protein>
<organism evidence="4 5">
    <name type="scientific">Trichogramma brassicae</name>
    <dbReference type="NCBI Taxonomy" id="86971"/>
    <lineage>
        <taxon>Eukaryota</taxon>
        <taxon>Metazoa</taxon>
        <taxon>Ecdysozoa</taxon>
        <taxon>Arthropoda</taxon>
        <taxon>Hexapoda</taxon>
        <taxon>Insecta</taxon>
        <taxon>Pterygota</taxon>
        <taxon>Neoptera</taxon>
        <taxon>Endopterygota</taxon>
        <taxon>Hymenoptera</taxon>
        <taxon>Apocrita</taxon>
        <taxon>Proctotrupomorpha</taxon>
        <taxon>Chalcidoidea</taxon>
        <taxon>Trichogrammatidae</taxon>
        <taxon>Trichogramma</taxon>
    </lineage>
</organism>
<dbReference type="SUPFAM" id="SSF57362">
    <property type="entry name" value="BPTI-like"/>
    <property type="match status" value="1"/>
</dbReference>
<keyword evidence="5" id="KW-1185">Reference proteome</keyword>
<dbReference type="PROSITE" id="PS50878">
    <property type="entry name" value="RT_POL"/>
    <property type="match status" value="1"/>
</dbReference>
<accession>A0A6H5I193</accession>
<feature type="compositionally biased region" description="Polar residues" evidence="2">
    <location>
        <begin position="788"/>
        <end position="800"/>
    </location>
</feature>
<dbReference type="InterPro" id="IPR000477">
    <property type="entry name" value="RT_dom"/>
</dbReference>
<name>A0A6H5I193_9HYME</name>
<evidence type="ECO:0000313" key="5">
    <source>
        <dbReference type="Proteomes" id="UP000479190"/>
    </source>
</evidence>
<feature type="domain" description="Reverse transcriptase" evidence="3">
    <location>
        <begin position="1"/>
        <end position="164"/>
    </location>
</feature>